<dbReference type="EMBL" id="BK032734">
    <property type="protein sequence ID" value="DAF57512.1"/>
    <property type="molecule type" value="Genomic_DNA"/>
</dbReference>
<evidence type="ECO:0000313" key="1">
    <source>
        <dbReference type="EMBL" id="DAF57512.1"/>
    </source>
</evidence>
<protein>
    <submittedName>
        <fullName evidence="1">Uncharacterized protein</fullName>
    </submittedName>
</protein>
<proteinExistence type="predicted"/>
<name>A0A8S5T324_9CAUD</name>
<sequence>MERITKVTVASRRSEKLGDSFFTYEMSVEANTENMSDDEKKEYVDKLYDYCNSKVDEQILDTAESLQK</sequence>
<accession>A0A8S5T324</accession>
<reference evidence="1" key="1">
    <citation type="journal article" date="2021" name="Proc. Natl. Acad. Sci. U.S.A.">
        <title>A Catalog of Tens of Thousands of Viruses from Human Metagenomes Reveals Hidden Associations with Chronic Diseases.</title>
        <authorList>
            <person name="Tisza M.J."/>
            <person name="Buck C.B."/>
        </authorList>
    </citation>
    <scope>NUCLEOTIDE SEQUENCE</scope>
    <source>
        <strain evidence="1">CtqfO1</strain>
    </source>
</reference>
<organism evidence="1">
    <name type="scientific">Myoviridae sp. ctqfO1</name>
    <dbReference type="NCBI Taxonomy" id="2827710"/>
    <lineage>
        <taxon>Viruses</taxon>
        <taxon>Duplodnaviria</taxon>
        <taxon>Heunggongvirae</taxon>
        <taxon>Uroviricota</taxon>
        <taxon>Caudoviricetes</taxon>
    </lineage>
</organism>